<dbReference type="GO" id="GO:0008270">
    <property type="term" value="F:zinc ion binding"/>
    <property type="evidence" value="ECO:0007669"/>
    <property type="project" value="UniProtKB-KW"/>
</dbReference>
<dbReference type="Pfam" id="PF01412">
    <property type="entry name" value="ArfGap"/>
    <property type="match status" value="1"/>
</dbReference>
<evidence type="ECO:0000256" key="2">
    <source>
        <dbReference type="ARBA" id="ARBA00022723"/>
    </source>
</evidence>
<dbReference type="SUPFAM" id="SSF57863">
    <property type="entry name" value="ArfGap/RecO-like zinc finger"/>
    <property type="match status" value="1"/>
</dbReference>
<evidence type="ECO:0000259" key="7">
    <source>
        <dbReference type="PROSITE" id="PS50115"/>
    </source>
</evidence>
<dbReference type="PRINTS" id="PR00405">
    <property type="entry name" value="REVINTRACTNG"/>
</dbReference>
<reference evidence="8" key="1">
    <citation type="submission" date="2021-05" db="EMBL/GenBank/DDBJ databases">
        <title>A free-living protist that lacks canonical eukaryotic 1 DNA replication and segregation systems.</title>
        <authorList>
            <person name="Salas-Leiva D.E."/>
            <person name="Tromer E.C."/>
            <person name="Curtis B.A."/>
            <person name="Jerlstrom-Hultqvist J."/>
            <person name="Kolisko M."/>
            <person name="Yi Z."/>
            <person name="Salas-Leiva J.S."/>
            <person name="Gallot-Lavallee L."/>
            <person name="Kops G.J.P.L."/>
            <person name="Archibald J.M."/>
            <person name="Simpson A.G.B."/>
            <person name="Roger A.J."/>
        </authorList>
    </citation>
    <scope>NUCLEOTIDE SEQUENCE</scope>
    <source>
        <strain evidence="8">BICM</strain>
    </source>
</reference>
<feature type="domain" description="Arf-GAP" evidence="7">
    <location>
        <begin position="11"/>
        <end position="85"/>
    </location>
</feature>
<dbReference type="PROSITE" id="PS50115">
    <property type="entry name" value="ARFGAP"/>
    <property type="match status" value="1"/>
</dbReference>
<keyword evidence="2" id="KW-0479">Metal-binding</keyword>
<name>A0A8J6E5W5_9EUKA</name>
<proteinExistence type="predicted"/>
<evidence type="ECO:0000256" key="5">
    <source>
        <dbReference type="PROSITE-ProRule" id="PRU00288"/>
    </source>
</evidence>
<dbReference type="InterPro" id="IPR037278">
    <property type="entry name" value="ARFGAP/RecO"/>
</dbReference>
<dbReference type="GO" id="GO:0005096">
    <property type="term" value="F:GTPase activator activity"/>
    <property type="evidence" value="ECO:0007669"/>
    <property type="project" value="UniProtKB-KW"/>
</dbReference>
<dbReference type="OrthoDB" id="983479at2759"/>
<dbReference type="PANTHER" id="PTHR45686:SF4">
    <property type="entry name" value="ADP-RIBOSYLATION FACTOR GTPASE ACTIVATING PROTEIN 3, ISOFORM H"/>
    <property type="match status" value="1"/>
</dbReference>
<gene>
    <name evidence="8" type="ORF">J8273_2128</name>
</gene>
<keyword evidence="1" id="KW-0343">GTPase activation</keyword>
<accession>A0A8J6E5W5</accession>
<dbReference type="Gene3D" id="1.10.220.150">
    <property type="entry name" value="Arf GTPase activating protein"/>
    <property type="match status" value="1"/>
</dbReference>
<dbReference type="SMART" id="SM00105">
    <property type="entry name" value="ArfGap"/>
    <property type="match status" value="1"/>
</dbReference>
<dbReference type="Proteomes" id="UP000717585">
    <property type="component" value="Unassembled WGS sequence"/>
</dbReference>
<evidence type="ECO:0000256" key="6">
    <source>
        <dbReference type="SAM" id="MobiDB-lite"/>
    </source>
</evidence>
<evidence type="ECO:0000256" key="4">
    <source>
        <dbReference type="ARBA" id="ARBA00022833"/>
    </source>
</evidence>
<comment type="caution">
    <text evidence="8">The sequence shown here is derived from an EMBL/GenBank/DDBJ whole genome shotgun (WGS) entry which is preliminary data.</text>
</comment>
<dbReference type="EMBL" id="JAHDYR010000006">
    <property type="protein sequence ID" value="KAG9396397.1"/>
    <property type="molecule type" value="Genomic_DNA"/>
</dbReference>
<evidence type="ECO:0000256" key="1">
    <source>
        <dbReference type="ARBA" id="ARBA00022468"/>
    </source>
</evidence>
<dbReference type="PANTHER" id="PTHR45686">
    <property type="entry name" value="ADP-RIBOSYLATION FACTOR GTPASE ACTIVATING PROTEIN 3, ISOFORM H-RELATED"/>
    <property type="match status" value="1"/>
</dbReference>
<protein>
    <submittedName>
        <fullName evidence="8">Arf GTPase activating protein</fullName>
    </submittedName>
</protein>
<keyword evidence="9" id="KW-1185">Reference proteome</keyword>
<evidence type="ECO:0000313" key="8">
    <source>
        <dbReference type="EMBL" id="KAG9396397.1"/>
    </source>
</evidence>
<dbReference type="GO" id="GO:0048205">
    <property type="term" value="P:COPI coating of Golgi vesicle"/>
    <property type="evidence" value="ECO:0007669"/>
    <property type="project" value="TreeGrafter"/>
</dbReference>
<sequence>MAGVDRGTDARQTLLEIRKKNRNVCFECGSLNPLFASRTFGIFICDSCAGIHRGLGVHISFVKSITLDLWTPTEILFMQHGGHRRLTTHLKNGGVPLGLATIQSRYATGSAMTYKAELEKAVANDAPTPEPEPEMVSPPTNIPTPPSEPTNEELLARSANLEPVDQPRLARTEPSSADDLPSLASSVNVVARSETASPAMNCMSIPSSRGIGRRRKLGAVQMSYEVGM</sequence>
<feature type="region of interest" description="Disordered" evidence="6">
    <location>
        <begin position="124"/>
        <end position="152"/>
    </location>
</feature>
<keyword evidence="4" id="KW-0862">Zinc</keyword>
<dbReference type="GO" id="GO:0000139">
    <property type="term" value="C:Golgi membrane"/>
    <property type="evidence" value="ECO:0007669"/>
    <property type="project" value="GOC"/>
</dbReference>
<dbReference type="AlphaFoldDB" id="A0A8J6E5W5"/>
<dbReference type="InterPro" id="IPR001164">
    <property type="entry name" value="ArfGAP_dom"/>
</dbReference>
<evidence type="ECO:0000256" key="3">
    <source>
        <dbReference type="ARBA" id="ARBA00022771"/>
    </source>
</evidence>
<keyword evidence="3 5" id="KW-0863">Zinc-finger</keyword>
<evidence type="ECO:0000313" key="9">
    <source>
        <dbReference type="Proteomes" id="UP000717585"/>
    </source>
</evidence>
<organism evidence="8 9">
    <name type="scientific">Carpediemonas membranifera</name>
    <dbReference type="NCBI Taxonomy" id="201153"/>
    <lineage>
        <taxon>Eukaryota</taxon>
        <taxon>Metamonada</taxon>
        <taxon>Carpediemonas-like organisms</taxon>
        <taxon>Carpediemonas</taxon>
    </lineage>
</organism>
<dbReference type="InterPro" id="IPR038508">
    <property type="entry name" value="ArfGAP_dom_sf"/>
</dbReference>